<dbReference type="InterPro" id="IPR044855">
    <property type="entry name" value="CoA-Trfase_III_dom3_sf"/>
</dbReference>
<dbReference type="InterPro" id="IPR003673">
    <property type="entry name" value="CoA-Trfase_fam_III"/>
</dbReference>
<dbReference type="Proteomes" id="UP000244069">
    <property type="component" value="Unassembled WGS sequence"/>
</dbReference>
<protein>
    <submittedName>
        <fullName evidence="2">Crotonobetainyl-CoA:carnitine CoA-transferase CaiB-like acyl-CoA transferase</fullName>
    </submittedName>
</protein>
<keyword evidence="3" id="KW-1185">Reference proteome</keyword>
<dbReference type="GO" id="GO:0008410">
    <property type="term" value="F:CoA-transferase activity"/>
    <property type="evidence" value="ECO:0007669"/>
    <property type="project" value="TreeGrafter"/>
</dbReference>
<dbReference type="AlphaFoldDB" id="A0A2T6A7Q0"/>
<dbReference type="SUPFAM" id="SSF89796">
    <property type="entry name" value="CoA-transferase family III (CaiB/BaiF)"/>
    <property type="match status" value="1"/>
</dbReference>
<reference evidence="2 3" key="1">
    <citation type="submission" date="2018-04" db="EMBL/GenBank/DDBJ databases">
        <title>Genomic Encyclopedia of Archaeal and Bacterial Type Strains, Phase II (KMG-II): from individual species to whole genera.</title>
        <authorList>
            <person name="Goeker M."/>
        </authorList>
    </citation>
    <scope>NUCLEOTIDE SEQUENCE [LARGE SCALE GENOMIC DNA]</scope>
    <source>
        <strain evidence="2 3">DSM 29329</strain>
    </source>
</reference>
<evidence type="ECO:0000313" key="2">
    <source>
        <dbReference type="EMBL" id="PTX39782.1"/>
    </source>
</evidence>
<organism evidence="2 3">
    <name type="scientific">Allosediminivita pacifica</name>
    <dbReference type="NCBI Taxonomy" id="1267769"/>
    <lineage>
        <taxon>Bacteria</taxon>
        <taxon>Pseudomonadati</taxon>
        <taxon>Pseudomonadota</taxon>
        <taxon>Alphaproteobacteria</taxon>
        <taxon>Rhodobacterales</taxon>
        <taxon>Paracoccaceae</taxon>
        <taxon>Allosediminivita</taxon>
    </lineage>
</organism>
<sequence length="411" mass="44187">MPQSADTLPMEQVQAVANRPLEGVTVIDLGQIYNGPYATFLMAMAGARVIKVEPVGGEKMRRRGTVGGAMLPFAMLNSNKEFITLNLKSAEGVELLKKMVQKADILLENFAPGAMDRLGLGYDVLKEVNPGLVYASGTGYGSSGPNRDMLAMDLTIQAMSGVMASTGFPDRPPVKAGPALCDFFGGIHLYGAVMTALYNKAVTGKGMHVEVSMLESVYPSLSSTLGLYYGSGENPPRTGNRHGGMAEAPYNVYPCSDGHVALLCVSERHWESLLSAMHREDLIGVDRFSDLQHRVDNIDELDALIGGWTSGFTKAALVEVLTARRIPCAPVREIDEVVNDPHMHARGTLKRLEHPELGEVVLPAGPMFFGDSARAELIPSKAVGADNRHVFGDWLGLDEEELAALSRGGAF</sequence>
<dbReference type="Gene3D" id="3.30.1540.10">
    <property type="entry name" value="formyl-coa transferase, domain 3"/>
    <property type="match status" value="1"/>
</dbReference>
<dbReference type="RefSeq" id="WP_244641155.1">
    <property type="nucleotide sequence ID" value="NZ_BMEZ01000035.1"/>
</dbReference>
<accession>A0A2T6A7Q0</accession>
<dbReference type="Pfam" id="PF02515">
    <property type="entry name" value="CoA_transf_3"/>
    <property type="match status" value="1"/>
</dbReference>
<dbReference type="PANTHER" id="PTHR48207">
    <property type="entry name" value="SUCCINATE--HYDROXYMETHYLGLUTARATE COA-TRANSFERASE"/>
    <property type="match status" value="1"/>
</dbReference>
<dbReference type="InterPro" id="IPR050483">
    <property type="entry name" value="CoA-transferase_III_domain"/>
</dbReference>
<dbReference type="EMBL" id="QBKN01000036">
    <property type="protein sequence ID" value="PTX39782.1"/>
    <property type="molecule type" value="Genomic_DNA"/>
</dbReference>
<dbReference type="PANTHER" id="PTHR48207:SF3">
    <property type="entry name" value="SUCCINATE--HYDROXYMETHYLGLUTARATE COA-TRANSFERASE"/>
    <property type="match status" value="1"/>
</dbReference>
<evidence type="ECO:0000313" key="3">
    <source>
        <dbReference type="Proteomes" id="UP000244069"/>
    </source>
</evidence>
<name>A0A2T6A7Q0_9RHOB</name>
<proteinExistence type="predicted"/>
<gene>
    <name evidence="2" type="ORF">C8N44_13625</name>
</gene>
<keyword evidence="1 2" id="KW-0808">Transferase</keyword>
<evidence type="ECO:0000256" key="1">
    <source>
        <dbReference type="ARBA" id="ARBA00022679"/>
    </source>
</evidence>
<dbReference type="Gene3D" id="3.40.50.10540">
    <property type="entry name" value="Crotonobetainyl-coa:carnitine coa-transferase, domain 1"/>
    <property type="match status" value="1"/>
</dbReference>
<comment type="caution">
    <text evidence="2">The sequence shown here is derived from an EMBL/GenBank/DDBJ whole genome shotgun (WGS) entry which is preliminary data.</text>
</comment>
<dbReference type="InterPro" id="IPR023606">
    <property type="entry name" value="CoA-Trfase_III_dom_1_sf"/>
</dbReference>